<protein>
    <submittedName>
        <fullName evidence="2">Uncharacterized protein</fullName>
    </submittedName>
</protein>
<feature type="region of interest" description="Disordered" evidence="1">
    <location>
        <begin position="1"/>
        <end position="56"/>
    </location>
</feature>
<evidence type="ECO:0000256" key="1">
    <source>
        <dbReference type="SAM" id="MobiDB-lite"/>
    </source>
</evidence>
<proteinExistence type="predicted"/>
<dbReference type="EMBL" id="JHEG02000053">
    <property type="protein sequence ID" value="KIE09879.1"/>
    <property type="molecule type" value="Genomic_DNA"/>
</dbReference>
<reference evidence="2" key="1">
    <citation type="journal article" date="2015" name="Genome Announc.">
        <title>Draft Genome Sequence of Tolypothrix boutellei Strain VB521301.</title>
        <authorList>
            <person name="Chandrababunaidu M.M."/>
            <person name="Singh D."/>
            <person name="Sen D."/>
            <person name="Bhan S."/>
            <person name="Das S."/>
            <person name="Gupta A."/>
            <person name="Adhikary S.P."/>
            <person name="Tripathy S."/>
        </authorList>
    </citation>
    <scope>NUCLEOTIDE SEQUENCE</scope>
    <source>
        <strain evidence="2">VB521301</strain>
    </source>
</reference>
<sequence length="98" mass="10989">MLRSGAWAKVAKKSNTTGGFHRNKFYFSGSNKKVPTNRRMHGKLRSQRRAGVPPVEVTGVQTSISPERKYGIVQVLEAPYIRQKPRAIGFPTLKHINA</sequence>
<organism evidence="2">
    <name type="scientific">Tolypothrix bouteillei VB521301</name>
    <dbReference type="NCBI Taxonomy" id="1479485"/>
    <lineage>
        <taxon>Bacteria</taxon>
        <taxon>Bacillati</taxon>
        <taxon>Cyanobacteriota</taxon>
        <taxon>Cyanophyceae</taxon>
        <taxon>Nostocales</taxon>
        <taxon>Tolypothrichaceae</taxon>
        <taxon>Tolypothrix</taxon>
    </lineage>
</organism>
<accession>A0A0C1QWM1</accession>
<dbReference type="AlphaFoldDB" id="A0A0C1QWM1"/>
<comment type="caution">
    <text evidence="2">The sequence shown here is derived from an EMBL/GenBank/DDBJ whole genome shotgun (WGS) entry which is preliminary data.</text>
</comment>
<feature type="compositionally biased region" description="Basic residues" evidence="1">
    <location>
        <begin position="35"/>
        <end position="48"/>
    </location>
</feature>
<gene>
    <name evidence="2" type="ORF">DA73_0224365</name>
</gene>
<evidence type="ECO:0000313" key="2">
    <source>
        <dbReference type="EMBL" id="KIE09879.1"/>
    </source>
</evidence>
<name>A0A0C1QWM1_9CYAN</name>